<evidence type="ECO:0000256" key="15">
    <source>
        <dbReference type="ARBA" id="ARBA00047827"/>
    </source>
</evidence>
<organism evidence="18 19">
    <name type="scientific">Vanessa tameamea</name>
    <name type="common">Kamehameha butterfly</name>
    <dbReference type="NCBI Taxonomy" id="334116"/>
    <lineage>
        <taxon>Eukaryota</taxon>
        <taxon>Metazoa</taxon>
        <taxon>Ecdysozoa</taxon>
        <taxon>Arthropoda</taxon>
        <taxon>Hexapoda</taxon>
        <taxon>Insecta</taxon>
        <taxon>Pterygota</taxon>
        <taxon>Neoptera</taxon>
        <taxon>Endopterygota</taxon>
        <taxon>Lepidoptera</taxon>
        <taxon>Glossata</taxon>
        <taxon>Ditrysia</taxon>
        <taxon>Papilionoidea</taxon>
        <taxon>Nymphalidae</taxon>
        <taxon>Nymphalinae</taxon>
        <taxon>Vanessa</taxon>
    </lineage>
</organism>
<dbReference type="GO" id="GO:0005506">
    <property type="term" value="F:iron ion binding"/>
    <property type="evidence" value="ECO:0007669"/>
    <property type="project" value="InterPro"/>
</dbReference>
<reference evidence="19" key="1">
    <citation type="submission" date="2025-08" db="UniProtKB">
        <authorList>
            <consortium name="RefSeq"/>
        </authorList>
    </citation>
    <scope>IDENTIFICATION</scope>
    <source>
        <tissue evidence="19">Whole body</tissue>
    </source>
</reference>
<comment type="similarity">
    <text evidence="5 17">Belongs to the cytochrome P450 family.</text>
</comment>
<gene>
    <name evidence="19" type="primary">LOC113395996</name>
</gene>
<evidence type="ECO:0000256" key="4">
    <source>
        <dbReference type="ARBA" id="ARBA00004406"/>
    </source>
</evidence>
<keyword evidence="11 17" id="KW-0560">Oxidoreductase</keyword>
<sequence>MGWLDRVAAKDYSIDDKLTIEAGTVVFINSIGMHHDPEYFPEPHKFDPDRFLPENRSKIEPYSYLPFGEGPRGCIGKRFAYMTIQFGLTSVLLNYKIKSCPNMPKPADIKMDNCGLLLLPGETLNVEFIPRK</sequence>
<proteinExistence type="inferred from homology"/>
<dbReference type="EC" id="1.14.14.1" evidence="6"/>
<dbReference type="PRINTS" id="PR00465">
    <property type="entry name" value="EP450IV"/>
</dbReference>
<dbReference type="GO" id="GO:0020037">
    <property type="term" value="F:heme binding"/>
    <property type="evidence" value="ECO:0007669"/>
    <property type="project" value="InterPro"/>
</dbReference>
<evidence type="ECO:0000313" key="18">
    <source>
        <dbReference type="Proteomes" id="UP001652626"/>
    </source>
</evidence>
<dbReference type="GeneID" id="113395996"/>
<dbReference type="Proteomes" id="UP001652626">
    <property type="component" value="Chromosome 14"/>
</dbReference>
<keyword evidence="8 16" id="KW-0479">Metal-binding</keyword>
<keyword evidence="12 16" id="KW-0408">Iron</keyword>
<dbReference type="OrthoDB" id="2789670at2759"/>
<dbReference type="PANTHER" id="PTHR24292">
    <property type="entry name" value="CYTOCHROME P450"/>
    <property type="match status" value="1"/>
</dbReference>
<evidence type="ECO:0000256" key="12">
    <source>
        <dbReference type="ARBA" id="ARBA00023004"/>
    </source>
</evidence>
<evidence type="ECO:0000256" key="7">
    <source>
        <dbReference type="ARBA" id="ARBA00022617"/>
    </source>
</evidence>
<feature type="binding site" description="axial binding residue" evidence="16">
    <location>
        <position position="74"/>
    </location>
    <ligand>
        <name>heme</name>
        <dbReference type="ChEBI" id="CHEBI:30413"/>
    </ligand>
    <ligandPart>
        <name>Fe</name>
        <dbReference type="ChEBI" id="CHEBI:18248"/>
    </ligandPart>
</feature>
<dbReference type="SUPFAM" id="SSF48264">
    <property type="entry name" value="Cytochrome P450"/>
    <property type="match status" value="1"/>
</dbReference>
<evidence type="ECO:0000256" key="13">
    <source>
        <dbReference type="ARBA" id="ARBA00023033"/>
    </source>
</evidence>
<dbReference type="Gene3D" id="1.10.630.10">
    <property type="entry name" value="Cytochrome P450"/>
    <property type="match status" value="1"/>
</dbReference>
<evidence type="ECO:0000256" key="6">
    <source>
        <dbReference type="ARBA" id="ARBA00012109"/>
    </source>
</evidence>
<evidence type="ECO:0000256" key="11">
    <source>
        <dbReference type="ARBA" id="ARBA00023002"/>
    </source>
</evidence>
<evidence type="ECO:0000313" key="19">
    <source>
        <dbReference type="RefSeq" id="XP_026489547.2"/>
    </source>
</evidence>
<keyword evidence="13 17" id="KW-0503">Monooxygenase</keyword>
<dbReference type="Pfam" id="PF00067">
    <property type="entry name" value="p450"/>
    <property type="match status" value="1"/>
</dbReference>
<dbReference type="InterPro" id="IPR036396">
    <property type="entry name" value="Cyt_P450_sf"/>
</dbReference>
<comment type="subcellular location">
    <subcellularLocation>
        <location evidence="4">Endoplasmic reticulum membrane</location>
        <topology evidence="4">Peripheral membrane protein</topology>
    </subcellularLocation>
    <subcellularLocation>
        <location evidence="3">Microsome membrane</location>
        <topology evidence="3">Peripheral membrane protein</topology>
    </subcellularLocation>
</comment>
<dbReference type="InterPro" id="IPR002403">
    <property type="entry name" value="Cyt_P450_E_grp-IV"/>
</dbReference>
<evidence type="ECO:0000256" key="14">
    <source>
        <dbReference type="ARBA" id="ARBA00023136"/>
    </source>
</evidence>
<dbReference type="InterPro" id="IPR017972">
    <property type="entry name" value="Cyt_P450_CS"/>
</dbReference>
<dbReference type="PROSITE" id="PS00086">
    <property type="entry name" value="CYTOCHROME_P450"/>
    <property type="match status" value="1"/>
</dbReference>
<dbReference type="GO" id="GO:0005789">
    <property type="term" value="C:endoplasmic reticulum membrane"/>
    <property type="evidence" value="ECO:0007669"/>
    <property type="project" value="UniProtKB-SubCell"/>
</dbReference>
<keyword evidence="7 16" id="KW-0349">Heme</keyword>
<evidence type="ECO:0000256" key="10">
    <source>
        <dbReference type="ARBA" id="ARBA00022848"/>
    </source>
</evidence>
<evidence type="ECO:0000256" key="5">
    <source>
        <dbReference type="ARBA" id="ARBA00010617"/>
    </source>
</evidence>
<evidence type="ECO:0000256" key="9">
    <source>
        <dbReference type="ARBA" id="ARBA00022824"/>
    </source>
</evidence>
<evidence type="ECO:0000256" key="2">
    <source>
        <dbReference type="ARBA" id="ARBA00003690"/>
    </source>
</evidence>
<keyword evidence="14" id="KW-0472">Membrane</keyword>
<comment type="catalytic activity">
    <reaction evidence="15">
        <text>an organic molecule + reduced [NADPH--hemoprotein reductase] + O2 = an alcohol + oxidized [NADPH--hemoprotein reductase] + H2O + H(+)</text>
        <dbReference type="Rhea" id="RHEA:17149"/>
        <dbReference type="Rhea" id="RHEA-COMP:11964"/>
        <dbReference type="Rhea" id="RHEA-COMP:11965"/>
        <dbReference type="ChEBI" id="CHEBI:15377"/>
        <dbReference type="ChEBI" id="CHEBI:15378"/>
        <dbReference type="ChEBI" id="CHEBI:15379"/>
        <dbReference type="ChEBI" id="CHEBI:30879"/>
        <dbReference type="ChEBI" id="CHEBI:57618"/>
        <dbReference type="ChEBI" id="CHEBI:58210"/>
        <dbReference type="ChEBI" id="CHEBI:142491"/>
        <dbReference type="EC" id="1.14.14.1"/>
    </reaction>
</comment>
<evidence type="ECO:0000256" key="1">
    <source>
        <dbReference type="ARBA" id="ARBA00001971"/>
    </source>
</evidence>
<evidence type="ECO:0000256" key="17">
    <source>
        <dbReference type="RuleBase" id="RU000461"/>
    </source>
</evidence>
<dbReference type="InterPro" id="IPR050476">
    <property type="entry name" value="Insect_CytP450_Detox"/>
</dbReference>
<dbReference type="OMA" id="ITXELAY"/>
<comment type="cofactor">
    <cofactor evidence="1 16">
        <name>heme</name>
        <dbReference type="ChEBI" id="CHEBI:30413"/>
    </cofactor>
</comment>
<evidence type="ECO:0000256" key="8">
    <source>
        <dbReference type="ARBA" id="ARBA00022723"/>
    </source>
</evidence>
<dbReference type="PANTHER" id="PTHR24292:SF54">
    <property type="entry name" value="CYP9F3-RELATED"/>
    <property type="match status" value="1"/>
</dbReference>
<evidence type="ECO:0000256" key="16">
    <source>
        <dbReference type="PIRSR" id="PIRSR602403-1"/>
    </source>
</evidence>
<keyword evidence="10" id="KW-0492">Microsome</keyword>
<keyword evidence="9" id="KW-0256">Endoplasmic reticulum</keyword>
<keyword evidence="18" id="KW-1185">Reference proteome</keyword>
<evidence type="ECO:0000256" key="3">
    <source>
        <dbReference type="ARBA" id="ARBA00004174"/>
    </source>
</evidence>
<dbReference type="GO" id="GO:0016712">
    <property type="term" value="F:oxidoreductase activity, acting on paired donors, with incorporation or reduction of molecular oxygen, reduced flavin or flavoprotein as one donor, and incorporation of one atom of oxygen"/>
    <property type="evidence" value="ECO:0007669"/>
    <property type="project" value="UniProtKB-EC"/>
</dbReference>
<name>A0A8B8HZ77_VANTA</name>
<comment type="function">
    <text evidence="2">May be involved in the metabolism of insect hormones and in the breakdown of synthetic insecticides.</text>
</comment>
<dbReference type="InterPro" id="IPR001128">
    <property type="entry name" value="Cyt_P450"/>
</dbReference>
<accession>A0A8B8HZ77</accession>
<protein>
    <recommendedName>
        <fullName evidence="6">unspecific monooxygenase</fullName>
        <ecNumber evidence="6">1.14.14.1</ecNumber>
    </recommendedName>
</protein>
<dbReference type="RefSeq" id="XP_026489547.2">
    <property type="nucleotide sequence ID" value="XM_026633762.2"/>
</dbReference>